<dbReference type="EMBL" id="UINC01113783">
    <property type="protein sequence ID" value="SVC83621.1"/>
    <property type="molecule type" value="Genomic_DNA"/>
</dbReference>
<accession>A0A382QH91</accession>
<name>A0A382QH91_9ZZZZ</name>
<proteinExistence type="predicted"/>
<sequence>MKVFPCSEWTSETQNVAWFPLNRLQTWLQSNKWVFHPNTSSLL</sequence>
<organism evidence="1">
    <name type="scientific">marine metagenome</name>
    <dbReference type="NCBI Taxonomy" id="408172"/>
    <lineage>
        <taxon>unclassified sequences</taxon>
        <taxon>metagenomes</taxon>
        <taxon>ecological metagenomes</taxon>
    </lineage>
</organism>
<protein>
    <submittedName>
        <fullName evidence="1">Uncharacterized protein</fullName>
    </submittedName>
</protein>
<dbReference type="AlphaFoldDB" id="A0A382QH91"/>
<gene>
    <name evidence="1" type="ORF">METZ01_LOCUS336475</name>
</gene>
<feature type="non-terminal residue" evidence="1">
    <location>
        <position position="43"/>
    </location>
</feature>
<evidence type="ECO:0000313" key="1">
    <source>
        <dbReference type="EMBL" id="SVC83621.1"/>
    </source>
</evidence>
<reference evidence="1" key="1">
    <citation type="submission" date="2018-05" db="EMBL/GenBank/DDBJ databases">
        <authorList>
            <person name="Lanie J.A."/>
            <person name="Ng W.-L."/>
            <person name="Kazmierczak K.M."/>
            <person name="Andrzejewski T.M."/>
            <person name="Davidsen T.M."/>
            <person name="Wayne K.J."/>
            <person name="Tettelin H."/>
            <person name="Glass J.I."/>
            <person name="Rusch D."/>
            <person name="Podicherti R."/>
            <person name="Tsui H.-C.T."/>
            <person name="Winkler M.E."/>
        </authorList>
    </citation>
    <scope>NUCLEOTIDE SEQUENCE</scope>
</reference>